<dbReference type="EMBL" id="OIVN01001891">
    <property type="protein sequence ID" value="SPC98714.1"/>
    <property type="molecule type" value="Genomic_DNA"/>
</dbReference>
<feature type="domain" description="Retrotransposon gag" evidence="2">
    <location>
        <begin position="94"/>
        <end position="203"/>
    </location>
</feature>
<dbReference type="Pfam" id="PF03732">
    <property type="entry name" value="Retrotrans_gag"/>
    <property type="match status" value="1"/>
</dbReference>
<organism evidence="4">
    <name type="scientific">Fagus sylvatica</name>
    <name type="common">Beechnut</name>
    <dbReference type="NCBI Taxonomy" id="28930"/>
    <lineage>
        <taxon>Eukaryota</taxon>
        <taxon>Viridiplantae</taxon>
        <taxon>Streptophyta</taxon>
        <taxon>Embryophyta</taxon>
        <taxon>Tracheophyta</taxon>
        <taxon>Spermatophyta</taxon>
        <taxon>Magnoliopsida</taxon>
        <taxon>eudicotyledons</taxon>
        <taxon>Gunneridae</taxon>
        <taxon>Pentapetalae</taxon>
        <taxon>rosids</taxon>
        <taxon>fabids</taxon>
        <taxon>Fagales</taxon>
        <taxon>Fagaceae</taxon>
        <taxon>Fagus</taxon>
    </lineage>
</organism>
<proteinExistence type="predicted"/>
<sequence>MAPQPNSSASANAVNDDPLPSSPYYLHPSDNSSLILVPEPLTGDNFHSWFRSMDMALTIKNKLGFVDGSIREPKVNPRSSLHAHWKRCNTVVITWILNCVSKQIHASVLYKPTAYIIWKELQEKFSQSNGPQIFQLEKDISSLTQNQNPMSEYYTLLQGLWEELLNYSPNPVCNCSPSCSCGAITKTLEKYEQRCVMQFLMGLNESFAPVRGQILLMDPMPPINKVFSLIRQEERQRSIGSLNASLSNPFVESTTLLCKSEGTKTVRSRQFFQKKERPQCTHCGLLDHTIDKCYKLHRFPPCYKTQGKNPAANQTSLTSFGQTAGAVTNEFSNLQLSQVQAQCEQLLALLNNKALSNPIGHASNSHHQASANTVSSNLPSSSMTGLHPLEDDWTG</sequence>
<dbReference type="InterPro" id="IPR029472">
    <property type="entry name" value="Copia-like_N"/>
</dbReference>
<dbReference type="PANTHER" id="PTHR37610">
    <property type="entry name" value="CCHC-TYPE DOMAIN-CONTAINING PROTEIN"/>
    <property type="match status" value="1"/>
</dbReference>
<dbReference type="InterPro" id="IPR005162">
    <property type="entry name" value="Retrotrans_gag_dom"/>
</dbReference>
<feature type="domain" description="Retrotransposon Copia-like N-terminal" evidence="3">
    <location>
        <begin position="27"/>
        <end position="74"/>
    </location>
</feature>
<dbReference type="AlphaFoldDB" id="A0A2N9GHR1"/>
<evidence type="ECO:0000259" key="3">
    <source>
        <dbReference type="Pfam" id="PF14244"/>
    </source>
</evidence>
<reference evidence="4" key="1">
    <citation type="submission" date="2018-02" db="EMBL/GenBank/DDBJ databases">
        <authorList>
            <person name="Cohen D.B."/>
            <person name="Kent A.D."/>
        </authorList>
    </citation>
    <scope>NUCLEOTIDE SEQUENCE</scope>
</reference>
<accession>A0A2N9GHR1</accession>
<feature type="region of interest" description="Disordered" evidence="1">
    <location>
        <begin position="360"/>
        <end position="395"/>
    </location>
</feature>
<evidence type="ECO:0000313" key="4">
    <source>
        <dbReference type="EMBL" id="SPC98714.1"/>
    </source>
</evidence>
<evidence type="ECO:0008006" key="5">
    <source>
        <dbReference type="Google" id="ProtNLM"/>
    </source>
</evidence>
<dbReference type="PANTHER" id="PTHR37610:SF81">
    <property type="entry name" value="RETROTRANSPOSON COPIA-LIKE N-TERMINAL DOMAIN-CONTAINING PROTEIN"/>
    <property type="match status" value="1"/>
</dbReference>
<gene>
    <name evidence="4" type="ORF">FSB_LOCUS26596</name>
</gene>
<evidence type="ECO:0000259" key="2">
    <source>
        <dbReference type="Pfam" id="PF03732"/>
    </source>
</evidence>
<evidence type="ECO:0000256" key="1">
    <source>
        <dbReference type="SAM" id="MobiDB-lite"/>
    </source>
</evidence>
<dbReference type="Pfam" id="PF14244">
    <property type="entry name" value="Retrotran_gag_3"/>
    <property type="match status" value="1"/>
</dbReference>
<name>A0A2N9GHR1_FAGSY</name>
<feature type="compositionally biased region" description="Polar residues" evidence="1">
    <location>
        <begin position="362"/>
        <end position="384"/>
    </location>
</feature>
<protein>
    <recommendedName>
        <fullName evidence="5">Retrotransposon Copia-like N-terminal domain-containing protein</fullName>
    </recommendedName>
</protein>